<feature type="region of interest" description="Disordered" evidence="2">
    <location>
        <begin position="369"/>
        <end position="393"/>
    </location>
</feature>
<dbReference type="PANTHER" id="PTHR19847:SF7">
    <property type="entry name" value="DDB1- AND CUL4-ASSOCIATED FACTOR 11"/>
    <property type="match status" value="1"/>
</dbReference>
<keyword evidence="4" id="KW-1185">Reference proteome</keyword>
<dbReference type="AlphaFoldDB" id="A0A150GNI5"/>
<dbReference type="GO" id="GO:0043161">
    <property type="term" value="P:proteasome-mediated ubiquitin-dependent protein catabolic process"/>
    <property type="evidence" value="ECO:0007669"/>
    <property type="project" value="TreeGrafter"/>
</dbReference>
<comment type="caution">
    <text evidence="3">The sequence shown here is derived from an EMBL/GenBank/DDBJ whole genome shotgun (WGS) entry which is preliminary data.</text>
</comment>
<dbReference type="PROSITE" id="PS50082">
    <property type="entry name" value="WD_REPEATS_2"/>
    <property type="match status" value="2"/>
</dbReference>
<evidence type="ECO:0000313" key="4">
    <source>
        <dbReference type="Proteomes" id="UP000075714"/>
    </source>
</evidence>
<dbReference type="Gene3D" id="2.130.10.10">
    <property type="entry name" value="YVTN repeat-like/Quinoprotein amine dehydrogenase"/>
    <property type="match status" value="2"/>
</dbReference>
<organism evidence="3 4">
    <name type="scientific">Gonium pectorale</name>
    <name type="common">Green alga</name>
    <dbReference type="NCBI Taxonomy" id="33097"/>
    <lineage>
        <taxon>Eukaryota</taxon>
        <taxon>Viridiplantae</taxon>
        <taxon>Chlorophyta</taxon>
        <taxon>core chlorophytes</taxon>
        <taxon>Chlorophyceae</taxon>
        <taxon>CS clade</taxon>
        <taxon>Chlamydomonadales</taxon>
        <taxon>Volvocaceae</taxon>
        <taxon>Gonium</taxon>
    </lineage>
</organism>
<feature type="compositionally biased region" description="Low complexity" evidence="2">
    <location>
        <begin position="31"/>
        <end position="49"/>
    </location>
</feature>
<evidence type="ECO:0000256" key="1">
    <source>
        <dbReference type="PROSITE-ProRule" id="PRU00221"/>
    </source>
</evidence>
<feature type="compositionally biased region" description="Low complexity" evidence="2">
    <location>
        <begin position="377"/>
        <end position="393"/>
    </location>
</feature>
<proteinExistence type="predicted"/>
<dbReference type="OrthoDB" id="63070at2759"/>
<dbReference type="Pfam" id="PF00400">
    <property type="entry name" value="WD40"/>
    <property type="match status" value="2"/>
</dbReference>
<feature type="region of interest" description="Disordered" evidence="2">
    <location>
        <begin position="1"/>
        <end position="113"/>
    </location>
</feature>
<dbReference type="Proteomes" id="UP000075714">
    <property type="component" value="Unassembled WGS sequence"/>
</dbReference>
<gene>
    <name evidence="3" type="ORF">GPECTOR_12g365</name>
</gene>
<dbReference type="InterPro" id="IPR051859">
    <property type="entry name" value="DCAF"/>
</dbReference>
<protein>
    <recommendedName>
        <fullName evidence="5">LEC14B protein</fullName>
    </recommendedName>
</protein>
<dbReference type="STRING" id="33097.A0A150GNI5"/>
<dbReference type="InterPro" id="IPR001680">
    <property type="entry name" value="WD40_rpt"/>
</dbReference>
<feature type="repeat" description="WD" evidence="1">
    <location>
        <begin position="534"/>
        <end position="566"/>
    </location>
</feature>
<dbReference type="FunFam" id="2.130.10.10:FF:000492">
    <property type="entry name" value="LEC14B homolog isoform X2"/>
    <property type="match status" value="1"/>
</dbReference>
<dbReference type="SUPFAM" id="SSF50978">
    <property type="entry name" value="WD40 repeat-like"/>
    <property type="match status" value="1"/>
</dbReference>
<accession>A0A150GNI5</accession>
<evidence type="ECO:0000313" key="3">
    <source>
        <dbReference type="EMBL" id="KXZ51403.1"/>
    </source>
</evidence>
<feature type="compositionally biased region" description="Acidic residues" evidence="2">
    <location>
        <begin position="66"/>
        <end position="104"/>
    </location>
</feature>
<evidence type="ECO:0008006" key="5">
    <source>
        <dbReference type="Google" id="ProtNLM"/>
    </source>
</evidence>
<dbReference type="InterPro" id="IPR015943">
    <property type="entry name" value="WD40/YVTN_repeat-like_dom_sf"/>
</dbReference>
<evidence type="ECO:0000256" key="2">
    <source>
        <dbReference type="SAM" id="MobiDB-lite"/>
    </source>
</evidence>
<keyword evidence="1" id="KW-0853">WD repeat</keyword>
<name>A0A150GNI5_GONPE</name>
<dbReference type="SMART" id="SM00320">
    <property type="entry name" value="WD40"/>
    <property type="match status" value="3"/>
</dbReference>
<dbReference type="EMBL" id="LSYV01000013">
    <property type="protein sequence ID" value="KXZ51403.1"/>
    <property type="molecule type" value="Genomic_DNA"/>
</dbReference>
<reference evidence="4" key="1">
    <citation type="journal article" date="2016" name="Nat. Commun.">
        <title>The Gonium pectorale genome demonstrates co-option of cell cycle regulation during the evolution of multicellularity.</title>
        <authorList>
            <person name="Hanschen E.R."/>
            <person name="Marriage T.N."/>
            <person name="Ferris P.J."/>
            <person name="Hamaji T."/>
            <person name="Toyoda A."/>
            <person name="Fujiyama A."/>
            <person name="Neme R."/>
            <person name="Noguchi H."/>
            <person name="Minakuchi Y."/>
            <person name="Suzuki M."/>
            <person name="Kawai-Toyooka H."/>
            <person name="Smith D.R."/>
            <person name="Sparks H."/>
            <person name="Anderson J."/>
            <person name="Bakaric R."/>
            <person name="Luria V."/>
            <person name="Karger A."/>
            <person name="Kirschner M.W."/>
            <person name="Durand P.M."/>
            <person name="Michod R.E."/>
            <person name="Nozaki H."/>
            <person name="Olson B.J."/>
        </authorList>
    </citation>
    <scope>NUCLEOTIDE SEQUENCE [LARGE SCALE GENOMIC DNA]</scope>
    <source>
        <strain evidence="4">NIES-2863</strain>
    </source>
</reference>
<feature type="region of interest" description="Disordered" evidence="2">
    <location>
        <begin position="569"/>
        <end position="588"/>
    </location>
</feature>
<sequence>MEASDPEYSTSFEEAMESDDAGNPGDEAGVQATSPAGGPAGSPGATAQQSEITEDTEQSSGGDGPLSDEDVGDFDDGMDEDDEEDDDEDDDDEEDEEDEEEEASGEGAGVHRPISVQEFLAWRLLGRPPPVHSRDDTMRKFTPYEDAVPRALQPDSDLWQQIRADTGPAGLGRGWRGVGARLDSGLDVSVDASLLSSHKAPYGKNVRQRVAAAVRANPGLALSSGAWLLGPDRTAAAADGASVAAATATAATAAAGCAGPVDAADPAPPATATTSASPYCAHSSAAAADGAGAEDRRVRLYDVERGWRLRKDITTRMCRWTITDTSISPDQRFVIYSSIIPIVHLVEVGSQYDCVSSIANITQVWDRRTMPATPSPGSEAASTSGRASGRSARPAGVLVGHTEGLTHLHSRGDGRHVLSNAKDQTAKLWDIRSMRTGGSLRDPAAAARLPSAGVPRFNWDYRWQEYPGAGRVVRHPHDASVQTYRGHSVQHTLIRAYFSPAHSTGQRYVYTGSVSGAVHVYDVVSGQEVSGSPWRLHGKLVRDVSWHPYEPQMATVSWDGTVVRWDAVPPPDGTRPLQVPATDAYDYY</sequence>
<dbReference type="GO" id="GO:0080008">
    <property type="term" value="C:Cul4-RING E3 ubiquitin ligase complex"/>
    <property type="evidence" value="ECO:0007669"/>
    <property type="project" value="TreeGrafter"/>
</dbReference>
<feature type="repeat" description="WD" evidence="1">
    <location>
        <begin position="398"/>
        <end position="439"/>
    </location>
</feature>
<dbReference type="PANTHER" id="PTHR19847">
    <property type="entry name" value="DDB1- AND CUL4-ASSOCIATED FACTOR 11"/>
    <property type="match status" value="1"/>
</dbReference>
<dbReference type="PROSITE" id="PS50294">
    <property type="entry name" value="WD_REPEATS_REGION"/>
    <property type="match status" value="1"/>
</dbReference>
<dbReference type="InterPro" id="IPR036322">
    <property type="entry name" value="WD40_repeat_dom_sf"/>
</dbReference>